<protein>
    <submittedName>
        <fullName evidence="2">Uncharacterized protein</fullName>
    </submittedName>
</protein>
<keyword evidence="3" id="KW-1185">Reference proteome</keyword>
<accession>A0A433QA34</accession>
<evidence type="ECO:0000313" key="2">
    <source>
        <dbReference type="EMBL" id="RUS26647.1"/>
    </source>
</evidence>
<feature type="region of interest" description="Disordered" evidence="1">
    <location>
        <begin position="54"/>
        <end position="87"/>
    </location>
</feature>
<dbReference type="EMBL" id="RBNJ01009976">
    <property type="protein sequence ID" value="RUS26647.1"/>
    <property type="molecule type" value="Genomic_DNA"/>
</dbReference>
<sequence>MDPNPFSHQPLLFFPEPFSPPFTSPASPIFPTSPTSPTFLPTHQLPSALTFAPALPPFTSQDPSKPPKPTNKNNTYRIPHRRASLASPDRPIFAMNGLTTIDMDSAMGTQPRTPNRRHSKSVGADSFPDSTPRNLPRPPPKKHSHHQPVTKFNTDMWKEVSSKSFRRSCMDRLFKEERFKAYQKRRGLDAMDTSDDVNDERLEYERQQELIRQVVSAEYQTQLALASQNPAFAQYLTQQGVLPAAPPLQNVVVPTQAPQELVQTVAQQIGHDVSLGQVAEYVHPGIGIVYRSEPMAGVVGLPAVNPIVAEPAQQQLQPFGPQWSQWR</sequence>
<name>A0A433QA34_9FUNG</name>
<dbReference type="Proteomes" id="UP000274822">
    <property type="component" value="Unassembled WGS sequence"/>
</dbReference>
<reference evidence="2 3" key="1">
    <citation type="journal article" date="2018" name="New Phytol.">
        <title>Phylogenomics of Endogonaceae and evolution of mycorrhizas within Mucoromycota.</title>
        <authorList>
            <person name="Chang Y."/>
            <person name="Desiro A."/>
            <person name="Na H."/>
            <person name="Sandor L."/>
            <person name="Lipzen A."/>
            <person name="Clum A."/>
            <person name="Barry K."/>
            <person name="Grigoriev I.V."/>
            <person name="Martin F.M."/>
            <person name="Stajich J.E."/>
            <person name="Smith M.E."/>
            <person name="Bonito G."/>
            <person name="Spatafora J.W."/>
        </authorList>
    </citation>
    <scope>NUCLEOTIDE SEQUENCE [LARGE SCALE GENOMIC DNA]</scope>
    <source>
        <strain evidence="2 3">AD002</strain>
    </source>
</reference>
<evidence type="ECO:0000256" key="1">
    <source>
        <dbReference type="SAM" id="MobiDB-lite"/>
    </source>
</evidence>
<proteinExistence type="predicted"/>
<organism evidence="2 3">
    <name type="scientific">Jimgerdemannia flammicorona</name>
    <dbReference type="NCBI Taxonomy" id="994334"/>
    <lineage>
        <taxon>Eukaryota</taxon>
        <taxon>Fungi</taxon>
        <taxon>Fungi incertae sedis</taxon>
        <taxon>Mucoromycota</taxon>
        <taxon>Mucoromycotina</taxon>
        <taxon>Endogonomycetes</taxon>
        <taxon>Endogonales</taxon>
        <taxon>Endogonaceae</taxon>
        <taxon>Jimgerdemannia</taxon>
    </lineage>
</organism>
<feature type="region of interest" description="Disordered" evidence="1">
    <location>
        <begin position="104"/>
        <end position="149"/>
    </location>
</feature>
<evidence type="ECO:0000313" key="3">
    <source>
        <dbReference type="Proteomes" id="UP000274822"/>
    </source>
</evidence>
<feature type="compositionally biased region" description="Basic residues" evidence="1">
    <location>
        <begin position="139"/>
        <end position="148"/>
    </location>
</feature>
<comment type="caution">
    <text evidence="2">The sequence shown here is derived from an EMBL/GenBank/DDBJ whole genome shotgun (WGS) entry which is preliminary data.</text>
</comment>
<dbReference type="AlphaFoldDB" id="A0A433QA34"/>
<gene>
    <name evidence="2" type="ORF">BC938DRAFT_484310</name>
</gene>